<dbReference type="Pfam" id="PF01497">
    <property type="entry name" value="Peripla_BP_2"/>
    <property type="match status" value="1"/>
</dbReference>
<evidence type="ECO:0000259" key="4">
    <source>
        <dbReference type="PROSITE" id="PS50983"/>
    </source>
</evidence>
<name>A0A1H3NP27_9BURK</name>
<dbReference type="RefSeq" id="WP_074922155.1">
    <property type="nucleotide sequence ID" value="NZ_CP141274.1"/>
</dbReference>
<feature type="chain" id="PRO_5010260004" evidence="3">
    <location>
        <begin position="33"/>
        <end position="316"/>
    </location>
</feature>
<gene>
    <name evidence="5" type="ORF">SAMN05421547_10968</name>
</gene>
<dbReference type="PANTHER" id="PTHR30535">
    <property type="entry name" value="VITAMIN B12-BINDING PROTEIN"/>
    <property type="match status" value="1"/>
</dbReference>
<dbReference type="PANTHER" id="PTHR30535:SF34">
    <property type="entry name" value="MOLYBDATE-BINDING PROTEIN MOLA"/>
    <property type="match status" value="1"/>
</dbReference>
<reference evidence="5 6" key="1">
    <citation type="submission" date="2016-10" db="EMBL/GenBank/DDBJ databases">
        <authorList>
            <person name="de Groot N.N."/>
        </authorList>
    </citation>
    <scope>NUCLEOTIDE SEQUENCE [LARGE SCALE GENOMIC DNA]</scope>
    <source>
        <strain evidence="5 6">LMG 24775</strain>
    </source>
</reference>
<dbReference type="SUPFAM" id="SSF53807">
    <property type="entry name" value="Helical backbone' metal receptor"/>
    <property type="match status" value="1"/>
</dbReference>
<feature type="domain" description="Fe/B12 periplasmic-binding" evidence="4">
    <location>
        <begin position="65"/>
        <end position="312"/>
    </location>
</feature>
<evidence type="ECO:0000256" key="3">
    <source>
        <dbReference type="SAM" id="SignalP"/>
    </source>
</evidence>
<evidence type="ECO:0000256" key="1">
    <source>
        <dbReference type="ARBA" id="ARBA00022729"/>
    </source>
</evidence>
<accession>A0A1H3NP27</accession>
<protein>
    <submittedName>
        <fullName evidence="5">Iron complex transport system substrate-binding protein</fullName>
    </submittedName>
</protein>
<proteinExistence type="predicted"/>
<dbReference type="GO" id="GO:0071281">
    <property type="term" value="P:cellular response to iron ion"/>
    <property type="evidence" value="ECO:0007669"/>
    <property type="project" value="TreeGrafter"/>
</dbReference>
<dbReference type="GeneID" id="94692341"/>
<dbReference type="InterPro" id="IPR002491">
    <property type="entry name" value="ABC_transptr_periplasmic_BD"/>
</dbReference>
<keyword evidence="1 3" id="KW-0732">Signal</keyword>
<keyword evidence="2" id="KW-0175">Coiled coil</keyword>
<sequence>MHLLLRLLSRLPRILLLTAALACAGGAGNAFAQKAADAGTGGATTTYTVTDMRGRQVRLERVPQRIVSLLPSLTESLCALEACERIVGVDEFSNHPARVAALPKLGHTFAPLVEATVRLRPDVVLMAYSAPVIAQLERFGIPVLALDANDMAQLEQVLHKLDQLLQVQRANALLARMQAQVDQQAKALAAHTPAGQKVYFEVDATPYAAGPDSFIGQLLQRLGARNVLPPNLGPFPRITPEYVLRQQPQLIIHTPQTPSASFAARPGWSRMPAVRSGRICALDLVETDVVSRPGPRLGEAARALARCLQMPGTAPR</sequence>
<dbReference type="Gene3D" id="3.40.50.1980">
    <property type="entry name" value="Nitrogenase molybdenum iron protein domain"/>
    <property type="match status" value="2"/>
</dbReference>
<evidence type="ECO:0000256" key="2">
    <source>
        <dbReference type="SAM" id="Coils"/>
    </source>
</evidence>
<feature type="signal peptide" evidence="3">
    <location>
        <begin position="1"/>
        <end position="32"/>
    </location>
</feature>
<dbReference type="EMBL" id="FNPE01000009">
    <property type="protein sequence ID" value="SDY90574.1"/>
    <property type="molecule type" value="Genomic_DNA"/>
</dbReference>
<evidence type="ECO:0000313" key="5">
    <source>
        <dbReference type="EMBL" id="SDY90574.1"/>
    </source>
</evidence>
<dbReference type="NCBIfam" id="NF038402">
    <property type="entry name" value="TroA_like"/>
    <property type="match status" value="1"/>
</dbReference>
<feature type="coiled-coil region" evidence="2">
    <location>
        <begin position="151"/>
        <end position="187"/>
    </location>
</feature>
<dbReference type="InterPro" id="IPR050902">
    <property type="entry name" value="ABC_Transporter_SBP"/>
</dbReference>
<dbReference type="AlphaFoldDB" id="A0A1H3NP27"/>
<dbReference type="Proteomes" id="UP000183417">
    <property type="component" value="Unassembled WGS sequence"/>
</dbReference>
<organism evidence="5 6">
    <name type="scientific">Delftia lacustris</name>
    <dbReference type="NCBI Taxonomy" id="558537"/>
    <lineage>
        <taxon>Bacteria</taxon>
        <taxon>Pseudomonadati</taxon>
        <taxon>Pseudomonadota</taxon>
        <taxon>Betaproteobacteria</taxon>
        <taxon>Burkholderiales</taxon>
        <taxon>Comamonadaceae</taxon>
        <taxon>Delftia</taxon>
    </lineage>
</organism>
<evidence type="ECO:0000313" key="6">
    <source>
        <dbReference type="Proteomes" id="UP000183417"/>
    </source>
</evidence>
<dbReference type="InterPro" id="IPR054828">
    <property type="entry name" value="Vit_B12_bind_prot"/>
</dbReference>
<dbReference type="PROSITE" id="PS50983">
    <property type="entry name" value="FE_B12_PBP"/>
    <property type="match status" value="1"/>
</dbReference>